<keyword evidence="5 8" id="KW-0067">ATP-binding</keyword>
<feature type="domain" description="Aminoacyl-tRNA synthetase class I anticodon-binding" evidence="10">
    <location>
        <begin position="334"/>
        <end position="478"/>
    </location>
</feature>
<dbReference type="FunFam" id="3.40.50.620:FF:000149">
    <property type="entry name" value="Glutamate--tRNA ligase"/>
    <property type="match status" value="1"/>
</dbReference>
<dbReference type="RefSeq" id="WP_170851424.1">
    <property type="nucleotide sequence ID" value="NZ_FOJN01000001.1"/>
</dbReference>
<evidence type="ECO:0000256" key="5">
    <source>
        <dbReference type="ARBA" id="ARBA00022840"/>
    </source>
</evidence>
<dbReference type="InterPro" id="IPR020751">
    <property type="entry name" value="aa-tRNA-synth_I_codon-bd_sub2"/>
</dbReference>
<sequence>MRVRFCPSPTGTPHVGLVRTALFNWAFARHHGGDFVFRIEDTDAARDSEESYRALLDALRWLGLDWDEGPEVGGPYEPYRQSLRRDQHLAVVRTLLEAGEAYESFSTPEEVEARHRAAGRDPKLGYDNADRDLTDDQREAFLAEGRKPVVRLRMPEHDLSWTDLVRGDTTFRAGTVPDFALTRGNGIPLYTLVNPVDDALMKITHVLRGEDLLSSTPRQIALYEALVRIGVADRVPEFGHLPFVMGEGNKKLSKRDPQADLFLHRERGFVPEGLLNYLALLGWGFRDDRDVFSLAEMVEAFDIGSVNANPARFDQKKADAINAEHIRLLEPADFAGRLRTFLEAAGHPIGVDDAVFAEAAELVQTRIVVLSDAWGLLKFLLAPREEFTVDPASAAKNLGPDARPVLDAAITAVEGADWTAPALEEALKSALVDGLELKPRKAFGPVRVAVTGSHVSPPLYESMVLLGRDDSLLRLRAARDRLDG</sequence>
<dbReference type="GO" id="GO:0000049">
    <property type="term" value="F:tRNA binding"/>
    <property type="evidence" value="ECO:0007669"/>
    <property type="project" value="InterPro"/>
</dbReference>
<dbReference type="EMBL" id="FOJN01000001">
    <property type="protein sequence ID" value="SFA37876.1"/>
    <property type="molecule type" value="Genomic_DNA"/>
</dbReference>
<dbReference type="InterPro" id="IPR045462">
    <property type="entry name" value="aa-tRNA-synth_I_cd-bd"/>
</dbReference>
<dbReference type="InterPro" id="IPR014729">
    <property type="entry name" value="Rossmann-like_a/b/a_fold"/>
</dbReference>
<gene>
    <name evidence="8" type="primary">gltX</name>
    <name evidence="11" type="ORF">SAMN05444374_10121</name>
</gene>
<evidence type="ECO:0000256" key="7">
    <source>
        <dbReference type="ARBA" id="ARBA00023146"/>
    </source>
</evidence>
<dbReference type="PANTHER" id="PTHR43311">
    <property type="entry name" value="GLUTAMATE--TRNA LIGASE"/>
    <property type="match status" value="1"/>
</dbReference>
<evidence type="ECO:0000256" key="6">
    <source>
        <dbReference type="ARBA" id="ARBA00022917"/>
    </source>
</evidence>
<comment type="similarity">
    <text evidence="1 8">Belongs to the class-I aminoacyl-tRNA synthetase family. Glutamate--tRNA ligase type 1 subfamily.</text>
</comment>
<keyword evidence="2 8" id="KW-0963">Cytoplasm</keyword>
<comment type="function">
    <text evidence="8">Catalyzes the attachment of glutamate to tRNA(Glu) in a two-step reaction: glutamate is first activated by ATP to form Glu-AMP and then transferred to the acceptor end of tRNA(Glu).</text>
</comment>
<evidence type="ECO:0000259" key="9">
    <source>
        <dbReference type="Pfam" id="PF00749"/>
    </source>
</evidence>
<feature type="domain" description="Glutamyl/glutaminyl-tRNA synthetase class Ib catalytic" evidence="9">
    <location>
        <begin position="2"/>
        <end position="317"/>
    </location>
</feature>
<dbReference type="InterPro" id="IPR049940">
    <property type="entry name" value="GluQ/Sye"/>
</dbReference>
<comment type="subunit">
    <text evidence="8">Monomer.</text>
</comment>
<dbReference type="HAMAP" id="MF_00022">
    <property type="entry name" value="Glu_tRNA_synth_type1"/>
    <property type="match status" value="1"/>
</dbReference>
<comment type="subcellular location">
    <subcellularLocation>
        <location evidence="8">Cytoplasm</location>
    </subcellularLocation>
</comment>
<evidence type="ECO:0000259" key="10">
    <source>
        <dbReference type="Pfam" id="PF19269"/>
    </source>
</evidence>
<keyword evidence="3 8" id="KW-0436">Ligase</keyword>
<evidence type="ECO:0000256" key="8">
    <source>
        <dbReference type="HAMAP-Rule" id="MF_00022"/>
    </source>
</evidence>
<evidence type="ECO:0000256" key="1">
    <source>
        <dbReference type="ARBA" id="ARBA00007894"/>
    </source>
</evidence>
<dbReference type="SUPFAM" id="SSF48163">
    <property type="entry name" value="An anticodon-binding domain of class I aminoacyl-tRNA synthetases"/>
    <property type="match status" value="1"/>
</dbReference>
<dbReference type="Gene3D" id="3.90.800.10">
    <property type="entry name" value="Glutamyl-tRNA Synthetase, Domain 3"/>
    <property type="match status" value="1"/>
</dbReference>
<dbReference type="Pfam" id="PF00749">
    <property type="entry name" value="tRNA-synt_1c"/>
    <property type="match status" value="1"/>
</dbReference>
<dbReference type="NCBIfam" id="TIGR00464">
    <property type="entry name" value="gltX_bact"/>
    <property type="match status" value="1"/>
</dbReference>
<dbReference type="GO" id="GO:0005524">
    <property type="term" value="F:ATP binding"/>
    <property type="evidence" value="ECO:0007669"/>
    <property type="project" value="UniProtKB-UniRule"/>
</dbReference>
<dbReference type="Proteomes" id="UP000182054">
    <property type="component" value="Unassembled WGS sequence"/>
</dbReference>
<dbReference type="InterPro" id="IPR033910">
    <property type="entry name" value="GluRS_core"/>
</dbReference>
<keyword evidence="6 8" id="KW-0648">Protein biosynthesis</keyword>
<dbReference type="GO" id="GO:0008270">
    <property type="term" value="F:zinc ion binding"/>
    <property type="evidence" value="ECO:0007669"/>
    <property type="project" value="InterPro"/>
</dbReference>
<comment type="caution">
    <text evidence="8">Lacks conserved residue(s) required for the propagation of feature annotation.</text>
</comment>
<dbReference type="InterPro" id="IPR004527">
    <property type="entry name" value="Glu-tRNA-ligase_bac/mito"/>
</dbReference>
<feature type="short sequence motif" description="'HIGH' region" evidence="8">
    <location>
        <begin position="7"/>
        <end position="17"/>
    </location>
</feature>
<evidence type="ECO:0000313" key="12">
    <source>
        <dbReference type="Proteomes" id="UP000182054"/>
    </source>
</evidence>
<keyword evidence="7 8" id="KW-0030">Aminoacyl-tRNA synthetase</keyword>
<name>A0A1I0SGJ0_9NOCA</name>
<comment type="catalytic activity">
    <reaction evidence="8">
        <text>tRNA(Glu) + L-glutamate + ATP = L-glutamyl-tRNA(Glu) + AMP + diphosphate</text>
        <dbReference type="Rhea" id="RHEA:23540"/>
        <dbReference type="Rhea" id="RHEA-COMP:9663"/>
        <dbReference type="Rhea" id="RHEA-COMP:9680"/>
        <dbReference type="ChEBI" id="CHEBI:29985"/>
        <dbReference type="ChEBI" id="CHEBI:30616"/>
        <dbReference type="ChEBI" id="CHEBI:33019"/>
        <dbReference type="ChEBI" id="CHEBI:78442"/>
        <dbReference type="ChEBI" id="CHEBI:78520"/>
        <dbReference type="ChEBI" id="CHEBI:456215"/>
        <dbReference type="EC" id="6.1.1.17"/>
    </reaction>
</comment>
<dbReference type="PRINTS" id="PR00987">
    <property type="entry name" value="TRNASYNTHGLU"/>
</dbReference>
<dbReference type="GO" id="GO:0004818">
    <property type="term" value="F:glutamate-tRNA ligase activity"/>
    <property type="evidence" value="ECO:0007669"/>
    <property type="project" value="UniProtKB-UniRule"/>
</dbReference>
<dbReference type="SUPFAM" id="SSF52374">
    <property type="entry name" value="Nucleotidylyl transferase"/>
    <property type="match status" value="1"/>
</dbReference>
<dbReference type="Gene3D" id="1.10.8.70">
    <property type="entry name" value="Glutamate-tRNA synthetase, class I, anticodon-binding domain 1"/>
    <property type="match status" value="1"/>
</dbReference>
<evidence type="ECO:0000313" key="11">
    <source>
        <dbReference type="EMBL" id="SFA37876.1"/>
    </source>
</evidence>
<reference evidence="11 12" key="1">
    <citation type="submission" date="2016-10" db="EMBL/GenBank/DDBJ databases">
        <authorList>
            <person name="de Groot N.N."/>
        </authorList>
    </citation>
    <scope>NUCLEOTIDE SEQUENCE [LARGE SCALE GENOMIC DNA]</scope>
    <source>
        <strain evidence="11 12">DSM 44908</strain>
    </source>
</reference>
<dbReference type="CDD" id="cd00808">
    <property type="entry name" value="GluRS_core"/>
    <property type="match status" value="1"/>
</dbReference>
<dbReference type="GO" id="GO:0005829">
    <property type="term" value="C:cytosol"/>
    <property type="evidence" value="ECO:0007669"/>
    <property type="project" value="TreeGrafter"/>
</dbReference>
<dbReference type="InterPro" id="IPR020752">
    <property type="entry name" value="Glu-tRNA-synth_I_codon-bd_sub1"/>
</dbReference>
<keyword evidence="4 8" id="KW-0547">Nucleotide-binding</keyword>
<dbReference type="AlphaFoldDB" id="A0A1I0SGJ0"/>
<dbReference type="InterPro" id="IPR020058">
    <property type="entry name" value="Glu/Gln-tRNA-synth_Ib_cat-dom"/>
</dbReference>
<feature type="binding site" evidence="8">
    <location>
        <position position="254"/>
    </location>
    <ligand>
        <name>ATP</name>
        <dbReference type="ChEBI" id="CHEBI:30616"/>
    </ligand>
</feature>
<dbReference type="GO" id="GO:0006424">
    <property type="term" value="P:glutamyl-tRNA aminoacylation"/>
    <property type="evidence" value="ECO:0007669"/>
    <property type="project" value="UniProtKB-UniRule"/>
</dbReference>
<dbReference type="GeneID" id="85484094"/>
<dbReference type="EC" id="6.1.1.17" evidence="8"/>
<evidence type="ECO:0000256" key="3">
    <source>
        <dbReference type="ARBA" id="ARBA00022598"/>
    </source>
</evidence>
<dbReference type="PANTHER" id="PTHR43311:SF2">
    <property type="entry name" value="GLUTAMATE--TRNA LIGASE, MITOCHONDRIAL-RELATED"/>
    <property type="match status" value="1"/>
</dbReference>
<accession>A0A1I0SGJ0</accession>
<evidence type="ECO:0000256" key="4">
    <source>
        <dbReference type="ARBA" id="ARBA00022741"/>
    </source>
</evidence>
<protein>
    <recommendedName>
        <fullName evidence="8">Glutamate--tRNA ligase</fullName>
        <ecNumber evidence="8">6.1.1.17</ecNumber>
    </recommendedName>
    <alternativeName>
        <fullName evidence="8">Glutamyl-tRNA synthetase</fullName>
        <shortName evidence="8">GluRS</shortName>
    </alternativeName>
</protein>
<dbReference type="InterPro" id="IPR008925">
    <property type="entry name" value="aa_tRNA-synth_I_cd-bd_sf"/>
</dbReference>
<evidence type="ECO:0000256" key="2">
    <source>
        <dbReference type="ARBA" id="ARBA00022490"/>
    </source>
</evidence>
<dbReference type="Pfam" id="PF19269">
    <property type="entry name" value="Anticodon_2"/>
    <property type="match status" value="1"/>
</dbReference>
<organism evidence="11 12">
    <name type="scientific">Rhodococcoides kroppenstedtii</name>
    <dbReference type="NCBI Taxonomy" id="293050"/>
    <lineage>
        <taxon>Bacteria</taxon>
        <taxon>Bacillati</taxon>
        <taxon>Actinomycetota</taxon>
        <taxon>Actinomycetes</taxon>
        <taxon>Mycobacteriales</taxon>
        <taxon>Nocardiaceae</taxon>
        <taxon>Rhodococcoides</taxon>
    </lineage>
</organism>
<dbReference type="InterPro" id="IPR000924">
    <property type="entry name" value="Glu/Gln-tRNA-synth"/>
</dbReference>
<proteinExistence type="inferred from homology"/>
<dbReference type="Gene3D" id="3.40.50.620">
    <property type="entry name" value="HUPs"/>
    <property type="match status" value="1"/>
</dbReference>
<feature type="short sequence motif" description="'KMSKS' region" evidence="8">
    <location>
        <begin position="251"/>
        <end position="255"/>
    </location>
</feature>
<dbReference type="InterPro" id="IPR020061">
    <property type="entry name" value="Glu_tRNA_lig_a-bdl"/>
</dbReference>
<dbReference type="Gene3D" id="1.10.1160.10">
    <property type="entry name" value="Glutamyl-trna Synthetase, Domain 2"/>
    <property type="match status" value="1"/>
</dbReference>
<dbReference type="Gene3D" id="1.10.10.350">
    <property type="match status" value="1"/>
</dbReference>